<dbReference type="PANTHER" id="PTHR34653:SF1">
    <property type="entry name" value="FLAGELLAR HOOK-BASAL BODY COMPLEX PROTEIN FLIE"/>
    <property type="match status" value="1"/>
</dbReference>
<evidence type="ECO:0000256" key="3">
    <source>
        <dbReference type="ARBA" id="ARBA00023143"/>
    </source>
</evidence>
<proteinExistence type="inferred from homology"/>
<dbReference type="Proteomes" id="UP000317894">
    <property type="component" value="Unassembled WGS sequence"/>
</dbReference>
<dbReference type="NCBIfam" id="TIGR00205">
    <property type="entry name" value="fliE"/>
    <property type="match status" value="1"/>
</dbReference>
<evidence type="ECO:0000256" key="1">
    <source>
        <dbReference type="ARBA" id="ARBA00004117"/>
    </source>
</evidence>
<dbReference type="GO" id="GO:0005198">
    <property type="term" value="F:structural molecule activity"/>
    <property type="evidence" value="ECO:0007669"/>
    <property type="project" value="UniProtKB-UniRule"/>
</dbReference>
<keyword evidence="7" id="KW-1185">Reference proteome</keyword>
<dbReference type="GO" id="GO:0009425">
    <property type="term" value="C:bacterial-type flagellum basal body"/>
    <property type="evidence" value="ECO:0007669"/>
    <property type="project" value="UniProtKB-SubCell"/>
</dbReference>
<dbReference type="HAMAP" id="MF_00724">
    <property type="entry name" value="FliE"/>
    <property type="match status" value="1"/>
</dbReference>
<evidence type="ECO:0000256" key="5">
    <source>
        <dbReference type="NCBIfam" id="TIGR00205"/>
    </source>
</evidence>
<dbReference type="GO" id="GO:0071973">
    <property type="term" value="P:bacterial-type flagellum-dependent cell motility"/>
    <property type="evidence" value="ECO:0007669"/>
    <property type="project" value="InterPro"/>
</dbReference>
<name>A0A552U7A5_9SPHN</name>
<keyword evidence="6" id="KW-0966">Cell projection</keyword>
<protein>
    <recommendedName>
        <fullName evidence="4 5">Flagellar hook-basal body complex protein FliE</fullName>
    </recommendedName>
</protein>
<reference evidence="6 7" key="1">
    <citation type="submission" date="2019-07" db="EMBL/GenBank/DDBJ databases">
        <title>Novel species isolated from glacier.</title>
        <authorList>
            <person name="Liu Q."/>
            <person name="Xin Y.-H."/>
        </authorList>
    </citation>
    <scope>NUCLEOTIDE SEQUENCE [LARGE SCALE GENOMIC DNA]</scope>
    <source>
        <strain evidence="6 7">LB1R16</strain>
    </source>
</reference>
<evidence type="ECO:0000256" key="4">
    <source>
        <dbReference type="HAMAP-Rule" id="MF_00724"/>
    </source>
</evidence>
<dbReference type="PANTHER" id="PTHR34653">
    <property type="match status" value="1"/>
</dbReference>
<keyword evidence="6" id="KW-0969">Cilium</keyword>
<sequence length="105" mass="10732">MTPVSGFDARGVLALRAEILARNAALAPAAAPQGGFASAIDAALAKVNDNQTAAGAASAAYERGDTADIAQVMLARQKASIGFEATLQVRNKLLGAYRDVMSMPV</sequence>
<keyword evidence="3 4" id="KW-0975">Bacterial flagellum</keyword>
<comment type="caution">
    <text evidence="6">The sequence shown here is derived from an EMBL/GenBank/DDBJ whole genome shotgun (WGS) entry which is preliminary data.</text>
</comment>
<dbReference type="RefSeq" id="WP_144237306.1">
    <property type="nucleotide sequence ID" value="NZ_VJWA01000002.1"/>
</dbReference>
<dbReference type="InterPro" id="IPR001624">
    <property type="entry name" value="FliE"/>
</dbReference>
<comment type="subcellular location">
    <subcellularLocation>
        <location evidence="1 4">Bacterial flagellum basal body</location>
    </subcellularLocation>
</comment>
<accession>A0A552U7A5</accession>
<dbReference type="PRINTS" id="PR01006">
    <property type="entry name" value="FLGHOOKFLIE"/>
</dbReference>
<dbReference type="GO" id="GO:0003774">
    <property type="term" value="F:cytoskeletal motor activity"/>
    <property type="evidence" value="ECO:0007669"/>
    <property type="project" value="InterPro"/>
</dbReference>
<comment type="similarity">
    <text evidence="2 4">Belongs to the FliE family.</text>
</comment>
<gene>
    <name evidence="4 6" type="primary">fliE</name>
    <name evidence="6" type="ORF">FMM06_10230</name>
</gene>
<evidence type="ECO:0000256" key="2">
    <source>
        <dbReference type="ARBA" id="ARBA00009272"/>
    </source>
</evidence>
<evidence type="ECO:0000313" key="6">
    <source>
        <dbReference type="EMBL" id="TRW14100.1"/>
    </source>
</evidence>
<dbReference type="OrthoDB" id="8909229at2"/>
<dbReference type="EMBL" id="VJWA01000002">
    <property type="protein sequence ID" value="TRW14100.1"/>
    <property type="molecule type" value="Genomic_DNA"/>
</dbReference>
<keyword evidence="6" id="KW-0282">Flagellum</keyword>
<organism evidence="6 7">
    <name type="scientific">Glacieibacterium frigidum</name>
    <dbReference type="NCBI Taxonomy" id="2593303"/>
    <lineage>
        <taxon>Bacteria</taxon>
        <taxon>Pseudomonadati</taxon>
        <taxon>Pseudomonadota</taxon>
        <taxon>Alphaproteobacteria</taxon>
        <taxon>Sphingomonadales</taxon>
        <taxon>Sphingosinicellaceae</taxon>
        <taxon>Glacieibacterium</taxon>
    </lineage>
</organism>
<dbReference type="AlphaFoldDB" id="A0A552U7A5"/>
<dbReference type="Pfam" id="PF02049">
    <property type="entry name" value="FliE"/>
    <property type="match status" value="1"/>
</dbReference>
<evidence type="ECO:0000313" key="7">
    <source>
        <dbReference type="Proteomes" id="UP000317894"/>
    </source>
</evidence>